<keyword evidence="2" id="KW-0269">Exonuclease</keyword>
<dbReference type="Pfam" id="PF17768">
    <property type="entry name" value="RecJ_OB"/>
    <property type="match status" value="1"/>
</dbReference>
<organism evidence="2 3">
    <name type="scientific">Sulfurospirillum cavolei</name>
    <dbReference type="NCBI Taxonomy" id="366522"/>
    <lineage>
        <taxon>Bacteria</taxon>
        <taxon>Pseudomonadati</taxon>
        <taxon>Campylobacterota</taxon>
        <taxon>Epsilonproteobacteria</taxon>
        <taxon>Campylobacterales</taxon>
        <taxon>Sulfurospirillaceae</taxon>
        <taxon>Sulfurospirillum</taxon>
    </lineage>
</organism>
<evidence type="ECO:0000313" key="2">
    <source>
        <dbReference type="EMBL" id="DAB35528.1"/>
    </source>
</evidence>
<name>A0A2D3W541_9BACT</name>
<reference evidence="2 3" key="1">
    <citation type="journal article" date="2017" name="Front. Microbiol.">
        <title>Comparative Genomic Analysis of the Class Epsilonproteobacteria and Proposed Reclassification to Epsilonbacteraeota (phyl. nov.).</title>
        <authorList>
            <person name="Waite D.W."/>
            <person name="Vanwonterghem I."/>
            <person name="Rinke C."/>
            <person name="Parks D.H."/>
            <person name="Zhang Y."/>
            <person name="Takai K."/>
            <person name="Sievert S.M."/>
            <person name="Simon J."/>
            <person name="Campbell B.J."/>
            <person name="Hanson T.E."/>
            <person name="Woyke T."/>
            <person name="Klotz M.G."/>
            <person name="Hugenholtz P."/>
        </authorList>
    </citation>
    <scope>NUCLEOTIDE SEQUENCE [LARGE SCALE GENOMIC DNA]</scope>
    <source>
        <strain evidence="2">UBA11420</strain>
    </source>
</reference>
<protein>
    <submittedName>
        <fullName evidence="2">Single-stranded-DNA-specific exonuclease RecJ</fullName>
    </submittedName>
</protein>
<accession>A0A2D3W541</accession>
<keyword evidence="2" id="KW-0540">Nuclease</keyword>
<dbReference type="GO" id="GO:0004527">
    <property type="term" value="F:exonuclease activity"/>
    <property type="evidence" value="ECO:0007669"/>
    <property type="project" value="UniProtKB-KW"/>
</dbReference>
<proteinExistence type="predicted"/>
<dbReference type="EMBL" id="DLUG01000250">
    <property type="protein sequence ID" value="DAB35528.1"/>
    <property type="molecule type" value="Genomic_DNA"/>
</dbReference>
<dbReference type="AlphaFoldDB" id="A0A2D3W541"/>
<evidence type="ECO:0000313" key="3">
    <source>
        <dbReference type="Proteomes" id="UP000231638"/>
    </source>
</evidence>
<dbReference type="Gene3D" id="2.40.50.460">
    <property type="match status" value="1"/>
</dbReference>
<evidence type="ECO:0000259" key="1">
    <source>
        <dbReference type="Pfam" id="PF17768"/>
    </source>
</evidence>
<sequence>PSFLLRNILVKVDRLIGRDAQHLKLILQEGSNALEAIFFNYDLRVKQGDRVDILFTVSRNDYRGLVTPQLLIKQIIRKY</sequence>
<gene>
    <name evidence="2" type="ORF">CFH80_09640</name>
</gene>
<comment type="caution">
    <text evidence="2">The sequence shown here is derived from an EMBL/GenBank/DDBJ whole genome shotgun (WGS) entry which is preliminary data.</text>
</comment>
<feature type="non-terminal residue" evidence="2">
    <location>
        <position position="1"/>
    </location>
</feature>
<keyword evidence="2" id="KW-0378">Hydrolase</keyword>
<feature type="domain" description="RecJ OB" evidence="1">
    <location>
        <begin position="1"/>
        <end position="73"/>
    </location>
</feature>
<dbReference type="Proteomes" id="UP000231638">
    <property type="component" value="Unassembled WGS sequence"/>
</dbReference>
<dbReference type="InterPro" id="IPR041122">
    <property type="entry name" value="RecJ_OB"/>
</dbReference>